<dbReference type="AlphaFoldDB" id="A0A5D3D308"/>
<evidence type="ECO:0000313" key="3">
    <source>
        <dbReference type="Proteomes" id="UP000321947"/>
    </source>
</evidence>
<sequence>MLVGKALKAEPGLGDKVQLVDGKFEANGDPAYVRAACEGEFETVGCGILLIFIIINIGLIPKFVLKSRWALAWVHNQGSDVEPKLQNLRSINEAALSLKLIPQNMAAENLKLML</sequence>
<organism evidence="2 3">
    <name type="scientific">Cucumis melo var. makuwa</name>
    <name type="common">Oriental melon</name>
    <dbReference type="NCBI Taxonomy" id="1194695"/>
    <lineage>
        <taxon>Eukaryota</taxon>
        <taxon>Viridiplantae</taxon>
        <taxon>Streptophyta</taxon>
        <taxon>Embryophyta</taxon>
        <taxon>Tracheophyta</taxon>
        <taxon>Spermatophyta</taxon>
        <taxon>Magnoliopsida</taxon>
        <taxon>eudicotyledons</taxon>
        <taxon>Gunneridae</taxon>
        <taxon>Pentapetalae</taxon>
        <taxon>rosids</taxon>
        <taxon>fabids</taxon>
        <taxon>Cucurbitales</taxon>
        <taxon>Cucurbitaceae</taxon>
        <taxon>Benincaseae</taxon>
        <taxon>Cucumis</taxon>
    </lineage>
</organism>
<name>A0A5D3D308_CUCMM</name>
<keyword evidence="1" id="KW-1133">Transmembrane helix</keyword>
<dbReference type="Proteomes" id="UP000321947">
    <property type="component" value="Unassembled WGS sequence"/>
</dbReference>
<reference evidence="2 3" key="1">
    <citation type="submission" date="2019-08" db="EMBL/GenBank/DDBJ databases">
        <title>Draft genome sequences of two oriental melons (Cucumis melo L. var makuwa).</title>
        <authorList>
            <person name="Kwon S.-Y."/>
        </authorList>
    </citation>
    <scope>NUCLEOTIDE SEQUENCE [LARGE SCALE GENOMIC DNA]</scope>
    <source>
        <strain evidence="3">cv. Chang Bougi</strain>
        <tissue evidence="2">Leaf</tissue>
    </source>
</reference>
<protein>
    <submittedName>
        <fullName evidence="2">Aldo/keto reductase</fullName>
    </submittedName>
</protein>
<keyword evidence="1" id="KW-0472">Membrane</keyword>
<gene>
    <name evidence="2" type="ORF">E5676_scaffold130G001420</name>
</gene>
<feature type="transmembrane region" description="Helical" evidence="1">
    <location>
        <begin position="48"/>
        <end position="65"/>
    </location>
</feature>
<proteinExistence type="predicted"/>
<evidence type="ECO:0000313" key="2">
    <source>
        <dbReference type="EMBL" id="TYK16999.1"/>
    </source>
</evidence>
<dbReference type="EMBL" id="SSTD01008197">
    <property type="protein sequence ID" value="TYK16999.1"/>
    <property type="molecule type" value="Genomic_DNA"/>
</dbReference>
<keyword evidence="1" id="KW-0812">Transmembrane</keyword>
<evidence type="ECO:0000256" key="1">
    <source>
        <dbReference type="SAM" id="Phobius"/>
    </source>
</evidence>
<comment type="caution">
    <text evidence="2">The sequence shown here is derived from an EMBL/GenBank/DDBJ whole genome shotgun (WGS) entry which is preliminary data.</text>
</comment>
<accession>A0A5D3D308</accession>